<keyword evidence="7 8" id="KW-0092">Biotin</keyword>
<gene>
    <name evidence="10" type="ORF">JOL79_31250</name>
</gene>
<dbReference type="GO" id="GO:0003989">
    <property type="term" value="F:acetyl-CoA carboxylase activity"/>
    <property type="evidence" value="ECO:0007669"/>
    <property type="project" value="InterPro"/>
</dbReference>
<dbReference type="Proteomes" id="UP000674234">
    <property type="component" value="Unassembled WGS sequence"/>
</dbReference>
<dbReference type="EMBL" id="JAFCNB010000029">
    <property type="protein sequence ID" value="MBP2708265.1"/>
    <property type="molecule type" value="Genomic_DNA"/>
</dbReference>
<dbReference type="InterPro" id="IPR001249">
    <property type="entry name" value="AcCoA_biotinCC"/>
</dbReference>
<dbReference type="InterPro" id="IPR050709">
    <property type="entry name" value="Biotin_Carboxyl_Carrier/Decarb"/>
</dbReference>
<evidence type="ECO:0000256" key="3">
    <source>
        <dbReference type="ARBA" id="ARBA00022516"/>
    </source>
</evidence>
<dbReference type="CDD" id="cd06850">
    <property type="entry name" value="biotinyl_domain"/>
    <property type="match status" value="1"/>
</dbReference>
<dbReference type="SUPFAM" id="SSF51230">
    <property type="entry name" value="Single hybrid motif"/>
    <property type="match status" value="1"/>
</dbReference>
<dbReference type="PROSITE" id="PS50968">
    <property type="entry name" value="BIOTINYL_LIPOYL"/>
    <property type="match status" value="1"/>
</dbReference>
<evidence type="ECO:0000256" key="6">
    <source>
        <dbReference type="ARBA" id="ARBA00023160"/>
    </source>
</evidence>
<dbReference type="Gene3D" id="2.40.50.100">
    <property type="match status" value="1"/>
</dbReference>
<dbReference type="PANTHER" id="PTHR45266:SF3">
    <property type="entry name" value="OXALOACETATE DECARBOXYLASE ALPHA CHAIN"/>
    <property type="match status" value="1"/>
</dbReference>
<evidence type="ECO:0000256" key="5">
    <source>
        <dbReference type="ARBA" id="ARBA00023098"/>
    </source>
</evidence>
<evidence type="ECO:0000313" key="10">
    <source>
        <dbReference type="EMBL" id="MBP2708265.1"/>
    </source>
</evidence>
<evidence type="ECO:0000256" key="8">
    <source>
        <dbReference type="RuleBase" id="RU364072"/>
    </source>
</evidence>
<keyword evidence="6 8" id="KW-0275">Fatty acid biosynthesis</keyword>
<evidence type="ECO:0000256" key="1">
    <source>
        <dbReference type="ARBA" id="ARBA00005194"/>
    </source>
</evidence>
<keyword evidence="4 8" id="KW-0276">Fatty acid metabolism</keyword>
<dbReference type="PRINTS" id="PR01071">
    <property type="entry name" value="ACOABIOTINCC"/>
</dbReference>
<evidence type="ECO:0000256" key="2">
    <source>
        <dbReference type="ARBA" id="ARBA00017562"/>
    </source>
</evidence>
<dbReference type="GO" id="GO:0006633">
    <property type="term" value="P:fatty acid biosynthetic process"/>
    <property type="evidence" value="ECO:0007669"/>
    <property type="project" value="UniProtKB-KW"/>
</dbReference>
<feature type="domain" description="Lipoyl-binding" evidence="9">
    <location>
        <begin position="68"/>
        <end position="144"/>
    </location>
</feature>
<dbReference type="AlphaFoldDB" id="A0A941AL71"/>
<dbReference type="RefSeq" id="WP_210159526.1">
    <property type="nucleotide sequence ID" value="NZ_JAFCNB010000029.1"/>
</dbReference>
<organism evidence="10 11">
    <name type="scientific">Microbispora oryzae</name>
    <dbReference type="NCBI Taxonomy" id="2806554"/>
    <lineage>
        <taxon>Bacteria</taxon>
        <taxon>Bacillati</taxon>
        <taxon>Actinomycetota</taxon>
        <taxon>Actinomycetes</taxon>
        <taxon>Streptosporangiales</taxon>
        <taxon>Streptosporangiaceae</taxon>
        <taxon>Microbispora</taxon>
    </lineage>
</organism>
<dbReference type="Pfam" id="PF00364">
    <property type="entry name" value="Biotin_lipoyl"/>
    <property type="match status" value="1"/>
</dbReference>
<proteinExistence type="predicted"/>
<keyword evidence="5 8" id="KW-0443">Lipid metabolism</keyword>
<evidence type="ECO:0000256" key="7">
    <source>
        <dbReference type="ARBA" id="ARBA00023267"/>
    </source>
</evidence>
<comment type="pathway">
    <text evidence="1 8">Lipid metabolism; fatty acid biosynthesis.</text>
</comment>
<keyword evidence="11" id="KW-1185">Reference proteome</keyword>
<comment type="function">
    <text evidence="8">This protein is a component of the acetyl coenzyme A carboxylase complex; first, biotin carboxylase catalyzes the carboxylation of the carrier protein and then the transcarboxylase transfers the carboxyl group to form malonyl-CoA.</text>
</comment>
<sequence length="148" mass="15707">MTDLVAELRLLREEVSSLVKTIPGPVASVSLRVGDCALEIAWERSGTAAAAPRPETRDEPDDLIDDGVRTVVAPLVGTFYVAPEPGAAPFVRPGDRVEAGQAVGIVEAMKLMNQVASEWSGEVVEVAVADGQPVEFEQVLVRVKADQS</sequence>
<evidence type="ECO:0000256" key="4">
    <source>
        <dbReference type="ARBA" id="ARBA00022832"/>
    </source>
</evidence>
<dbReference type="GO" id="GO:0009317">
    <property type="term" value="C:acetyl-CoA carboxylase complex"/>
    <property type="evidence" value="ECO:0007669"/>
    <property type="project" value="InterPro"/>
</dbReference>
<dbReference type="PROSITE" id="PS00188">
    <property type="entry name" value="BIOTIN"/>
    <property type="match status" value="1"/>
</dbReference>
<dbReference type="PANTHER" id="PTHR45266">
    <property type="entry name" value="OXALOACETATE DECARBOXYLASE ALPHA CHAIN"/>
    <property type="match status" value="1"/>
</dbReference>
<name>A0A941AL71_9ACTN</name>
<keyword evidence="3 8" id="KW-0444">Lipid biosynthesis</keyword>
<accession>A0A941AL71</accession>
<evidence type="ECO:0000259" key="9">
    <source>
        <dbReference type="PROSITE" id="PS50968"/>
    </source>
</evidence>
<dbReference type="InterPro" id="IPR001882">
    <property type="entry name" value="Biotin_BS"/>
</dbReference>
<reference evidence="10" key="1">
    <citation type="submission" date="2021-02" db="EMBL/GenBank/DDBJ databases">
        <title>Draft genome sequence of Microbispora sp. RL4-1S isolated from rice leaves in Thailand.</title>
        <authorList>
            <person name="Muangham S."/>
            <person name="Duangmal K."/>
        </authorList>
    </citation>
    <scope>NUCLEOTIDE SEQUENCE</scope>
    <source>
        <strain evidence="10">RL4-1S</strain>
    </source>
</reference>
<protein>
    <recommendedName>
        <fullName evidence="2 8">Biotin carboxyl carrier protein of acetyl-CoA carboxylase</fullName>
    </recommendedName>
</protein>
<dbReference type="InterPro" id="IPR011053">
    <property type="entry name" value="Single_hybrid_motif"/>
</dbReference>
<comment type="caution">
    <text evidence="10">The sequence shown here is derived from an EMBL/GenBank/DDBJ whole genome shotgun (WGS) entry which is preliminary data.</text>
</comment>
<evidence type="ECO:0000313" key="11">
    <source>
        <dbReference type="Proteomes" id="UP000674234"/>
    </source>
</evidence>
<dbReference type="InterPro" id="IPR000089">
    <property type="entry name" value="Biotin_lipoyl"/>
</dbReference>